<proteinExistence type="predicted"/>
<sequence>MTTTAPETLAHQDADLLQRLHSVLGEHPAGPSFQLLFAPEGLNIGADEILVQRLDPARNVNPRRGRAQGTGCGGEDEPSPRRACAVHIGTVRCRSHRSAHD</sequence>
<organism evidence="2 3">
    <name type="scientific">Streptomyces turgidiscabies (strain Car8)</name>
    <dbReference type="NCBI Taxonomy" id="698760"/>
    <lineage>
        <taxon>Bacteria</taxon>
        <taxon>Bacillati</taxon>
        <taxon>Actinomycetota</taxon>
        <taxon>Actinomycetes</taxon>
        <taxon>Kitasatosporales</taxon>
        <taxon>Streptomycetaceae</taxon>
        <taxon>Streptomyces</taxon>
    </lineage>
</organism>
<comment type="caution">
    <text evidence="2">The sequence shown here is derived from an EMBL/GenBank/DDBJ whole genome shotgun (WGS) entry which is preliminary data.</text>
</comment>
<reference evidence="2 3" key="1">
    <citation type="journal article" date="2011" name="Plasmid">
        <title>Streptomyces turgidiscabies Car8 contains a modular pathogenicity island that shares virulence genes with other actinobacterial plant pathogens.</title>
        <authorList>
            <person name="Huguet-Tapia J.C."/>
            <person name="Badger J.H."/>
            <person name="Loria R."/>
            <person name="Pettis G.S."/>
        </authorList>
    </citation>
    <scope>NUCLEOTIDE SEQUENCE [LARGE SCALE GENOMIC DNA]</scope>
    <source>
        <strain evidence="2 3">Car8</strain>
    </source>
</reference>
<protein>
    <submittedName>
        <fullName evidence="2">Uncharacterized protein</fullName>
    </submittedName>
</protein>
<dbReference type="AlphaFoldDB" id="L7F2N3"/>
<keyword evidence="3" id="KW-1185">Reference proteome</keyword>
<dbReference type="Proteomes" id="UP000010931">
    <property type="component" value="Unassembled WGS sequence"/>
</dbReference>
<evidence type="ECO:0000313" key="2">
    <source>
        <dbReference type="EMBL" id="ELP65883.1"/>
    </source>
</evidence>
<evidence type="ECO:0000256" key="1">
    <source>
        <dbReference type="SAM" id="MobiDB-lite"/>
    </source>
</evidence>
<dbReference type="EMBL" id="AEJB01000361">
    <property type="protein sequence ID" value="ELP65883.1"/>
    <property type="molecule type" value="Genomic_DNA"/>
</dbReference>
<name>L7F2N3_STRT8</name>
<accession>L7F2N3</accession>
<gene>
    <name evidence="2" type="ORF">STRTUCAR8_01652</name>
</gene>
<feature type="region of interest" description="Disordered" evidence="1">
    <location>
        <begin position="60"/>
        <end position="81"/>
    </location>
</feature>
<evidence type="ECO:0000313" key="3">
    <source>
        <dbReference type="Proteomes" id="UP000010931"/>
    </source>
</evidence>